<comment type="catalytic activity">
    <reaction evidence="1 7">
        <text>guanosine(46) in tRNA + S-adenosyl-L-methionine = N(7)-methylguanosine(46) in tRNA + S-adenosyl-L-homocysteine</text>
        <dbReference type="Rhea" id="RHEA:42708"/>
        <dbReference type="Rhea" id="RHEA-COMP:10188"/>
        <dbReference type="Rhea" id="RHEA-COMP:10189"/>
        <dbReference type="ChEBI" id="CHEBI:57856"/>
        <dbReference type="ChEBI" id="CHEBI:59789"/>
        <dbReference type="ChEBI" id="CHEBI:74269"/>
        <dbReference type="ChEBI" id="CHEBI:74480"/>
        <dbReference type="EC" id="2.1.1.33"/>
    </reaction>
</comment>
<feature type="binding site" evidence="7">
    <location>
        <position position="122"/>
    </location>
    <ligand>
        <name>substrate</name>
    </ligand>
</feature>
<evidence type="ECO:0000313" key="8">
    <source>
        <dbReference type="EMBL" id="UQS82638.1"/>
    </source>
</evidence>
<evidence type="ECO:0000256" key="3">
    <source>
        <dbReference type="ARBA" id="ARBA00022603"/>
    </source>
</evidence>
<dbReference type="EMBL" id="CP093366">
    <property type="protein sequence ID" value="UQS82638.1"/>
    <property type="molecule type" value="Genomic_DNA"/>
</dbReference>
<dbReference type="HAMAP" id="MF_01057">
    <property type="entry name" value="tRNA_methyltr_TrmB"/>
    <property type="match status" value="1"/>
</dbReference>
<feature type="binding site" evidence="7">
    <location>
        <position position="96"/>
    </location>
    <ligand>
        <name>S-adenosyl-L-methionine</name>
        <dbReference type="ChEBI" id="CHEBI:59789"/>
    </ligand>
</feature>
<dbReference type="InterPro" id="IPR029063">
    <property type="entry name" value="SAM-dependent_MTases_sf"/>
</dbReference>
<comment type="function">
    <text evidence="2 7">Catalyzes the formation of N(7)-methylguanine at position 46 (m7G46) in tRNA.</text>
</comment>
<keyword evidence="4 7" id="KW-0808">Transferase</keyword>
<protein>
    <recommendedName>
        <fullName evidence="7">tRNA (guanine-N(7)-)-methyltransferase</fullName>
        <ecNumber evidence="7">2.1.1.33</ecNumber>
    </recommendedName>
    <alternativeName>
        <fullName evidence="7">tRNA (guanine(46)-N(7))-methyltransferase</fullName>
    </alternativeName>
    <alternativeName>
        <fullName evidence="7">tRNA(m7G46)-methyltransferase</fullName>
    </alternativeName>
</protein>
<reference evidence="8" key="1">
    <citation type="journal article" date="2022" name="Int. J. Syst. Evol. Microbiol.">
        <title>Apilactobacillus apisilvae sp. nov., Nicolia spurrieriana gen. nov. sp. nov., Bombilactobacillus folatiphilus sp. nov. and Bombilactobacillus thymidiniphilus sp. nov., four new lactic acid bacterial isolates from stingless bees Tetragonula carbonaria and Austroplebeia australis.</title>
        <authorList>
            <person name="Oliphant S.A."/>
            <person name="Watson-Haigh N.S."/>
            <person name="Sumby K.M."/>
            <person name="Gardner J."/>
            <person name="Groom S."/>
            <person name="Jiranek V."/>
        </authorList>
    </citation>
    <scope>NUCLEOTIDE SEQUENCE</scope>
    <source>
        <strain evidence="8">SG4_D2</strain>
    </source>
</reference>
<accession>A0ABY4PA70</accession>
<dbReference type="Pfam" id="PF02390">
    <property type="entry name" value="Methyltransf_4"/>
    <property type="match status" value="1"/>
</dbReference>
<dbReference type="PANTHER" id="PTHR23417:SF14">
    <property type="entry name" value="PENTACOTRIPEPTIDE-REPEAT REGION OF PRORP DOMAIN-CONTAINING PROTEIN"/>
    <property type="match status" value="1"/>
</dbReference>
<proteinExistence type="inferred from homology"/>
<dbReference type="InterPro" id="IPR003358">
    <property type="entry name" value="tRNA_(Gua-N-7)_MeTrfase_Trmb"/>
</dbReference>
<keyword evidence="9" id="KW-1185">Reference proteome</keyword>
<evidence type="ECO:0000256" key="2">
    <source>
        <dbReference type="ARBA" id="ARBA00003015"/>
    </source>
</evidence>
<dbReference type="Gene3D" id="3.40.50.150">
    <property type="entry name" value="Vaccinia Virus protein VP39"/>
    <property type="match status" value="1"/>
</dbReference>
<feature type="binding site" evidence="7">
    <location>
        <position position="69"/>
    </location>
    <ligand>
        <name>S-adenosyl-L-methionine</name>
        <dbReference type="ChEBI" id="CHEBI:59789"/>
    </ligand>
</feature>
<feature type="binding site" evidence="7">
    <location>
        <position position="154"/>
    </location>
    <ligand>
        <name>substrate</name>
    </ligand>
</feature>
<keyword evidence="5 7" id="KW-0949">S-adenosyl-L-methionine</keyword>
<gene>
    <name evidence="7 8" type="primary">trmB</name>
    <name evidence="8" type="ORF">MOO45_03055</name>
</gene>
<dbReference type="NCBIfam" id="NF001080">
    <property type="entry name" value="PRK00121.2-2"/>
    <property type="match status" value="1"/>
</dbReference>
<dbReference type="Proteomes" id="UP000831495">
    <property type="component" value="Chromosome"/>
</dbReference>
<feature type="binding site" evidence="7">
    <location>
        <begin position="192"/>
        <end position="195"/>
    </location>
    <ligand>
        <name>substrate</name>
    </ligand>
</feature>
<dbReference type="GO" id="GO:0008176">
    <property type="term" value="F:tRNA (guanine(46)-N7)-methyltransferase activity"/>
    <property type="evidence" value="ECO:0007669"/>
    <property type="project" value="UniProtKB-EC"/>
</dbReference>
<evidence type="ECO:0000256" key="6">
    <source>
        <dbReference type="ARBA" id="ARBA00022694"/>
    </source>
</evidence>
<sequence length="214" mass="24489">MRLRNKPWAKDLIQAHPEAILDRPLNMAGHWQQRFNKVQPLELELGSGKGQFIIEKAHQNPDHNFIAMELQTAAAAMILHKQVAAKLPNLQILIDNGQKLTELFKPGEIAKIYLNFSDPWPKSKHTKRRLTSPNFLKLYQQVLPPKGQLEFKTDNQGLFEYSLVSLTDFGMQLEQVSLDLHASELQATNILTEYEEKFAGKGQRIYYLAAHFSA</sequence>
<comment type="pathway">
    <text evidence="7">tRNA modification; N(7)-methylguanine-tRNA biosynthesis.</text>
</comment>
<dbReference type="InterPro" id="IPR055361">
    <property type="entry name" value="tRNA_methyltr_TrmB_bact"/>
</dbReference>
<evidence type="ECO:0000256" key="7">
    <source>
        <dbReference type="HAMAP-Rule" id="MF_01057"/>
    </source>
</evidence>
<dbReference type="SUPFAM" id="SSF53335">
    <property type="entry name" value="S-adenosyl-L-methionine-dependent methyltransferases"/>
    <property type="match status" value="1"/>
</dbReference>
<name>A0ABY4PA70_9LACO</name>
<keyword evidence="6 7" id="KW-0819">tRNA processing</keyword>
<comment type="similarity">
    <text evidence="7">Belongs to the class I-like SAM-binding methyltransferase superfamily. TrmB family.</text>
</comment>
<feature type="binding site" evidence="7">
    <location>
        <position position="44"/>
    </location>
    <ligand>
        <name>S-adenosyl-L-methionine</name>
        <dbReference type="ChEBI" id="CHEBI:59789"/>
    </ligand>
</feature>
<dbReference type="PROSITE" id="PS51625">
    <property type="entry name" value="SAM_MT_TRMB"/>
    <property type="match status" value="1"/>
</dbReference>
<dbReference type="EC" id="2.1.1.33" evidence="7"/>
<feature type="binding site" evidence="7">
    <location>
        <position position="118"/>
    </location>
    <ligand>
        <name>S-adenosyl-L-methionine</name>
        <dbReference type="ChEBI" id="CHEBI:59789"/>
    </ligand>
</feature>
<evidence type="ECO:0000256" key="1">
    <source>
        <dbReference type="ARBA" id="ARBA00000142"/>
    </source>
</evidence>
<dbReference type="PANTHER" id="PTHR23417">
    <property type="entry name" value="3-DEOXY-D-MANNO-OCTULOSONIC-ACID TRANSFERASE/TRNA GUANINE-N 7 - -METHYLTRANSFERASE"/>
    <property type="match status" value="1"/>
</dbReference>
<evidence type="ECO:0000256" key="5">
    <source>
        <dbReference type="ARBA" id="ARBA00022691"/>
    </source>
</evidence>
<dbReference type="RefSeq" id="WP_249514916.1">
    <property type="nucleotide sequence ID" value="NZ_CP093366.1"/>
</dbReference>
<keyword evidence="3 7" id="KW-0489">Methyltransferase</keyword>
<comment type="caution">
    <text evidence="7">Lacks conserved residue(s) required for the propagation of feature annotation.</text>
</comment>
<evidence type="ECO:0000256" key="4">
    <source>
        <dbReference type="ARBA" id="ARBA00022679"/>
    </source>
</evidence>
<evidence type="ECO:0000313" key="9">
    <source>
        <dbReference type="Proteomes" id="UP000831495"/>
    </source>
</evidence>
<dbReference type="NCBIfam" id="TIGR00091">
    <property type="entry name" value="tRNA (guanosine(46)-N7)-methyltransferase TrmB"/>
    <property type="match status" value="1"/>
</dbReference>
<organism evidence="8 9">
    <name type="scientific">Bombilactobacillus folatiphilus</name>
    <dbReference type="NCBI Taxonomy" id="2923362"/>
    <lineage>
        <taxon>Bacteria</taxon>
        <taxon>Bacillati</taxon>
        <taxon>Bacillota</taxon>
        <taxon>Bacilli</taxon>
        <taxon>Lactobacillales</taxon>
        <taxon>Lactobacillaceae</taxon>
        <taxon>Bombilactobacillus</taxon>
    </lineage>
</organism>